<feature type="chain" id="PRO_5015321953" evidence="1">
    <location>
        <begin position="23"/>
        <end position="319"/>
    </location>
</feature>
<dbReference type="Gene3D" id="3.40.190.10">
    <property type="entry name" value="Periplasmic binding protein-like II"/>
    <property type="match status" value="2"/>
</dbReference>
<evidence type="ECO:0000313" key="3">
    <source>
        <dbReference type="Proteomes" id="UP000244932"/>
    </source>
</evidence>
<reference evidence="2 3" key="1">
    <citation type="submission" date="2018-03" db="EMBL/GenBank/DDBJ databases">
        <authorList>
            <person name="Keele B.F."/>
        </authorList>
    </citation>
    <scope>NUCLEOTIDE SEQUENCE [LARGE SCALE GENOMIC DNA]</scope>
    <source>
        <strain evidence="2 3">CeCT 8812</strain>
    </source>
</reference>
<dbReference type="NCBIfam" id="TIGR02122">
    <property type="entry name" value="TRAP_TAXI"/>
    <property type="match status" value="1"/>
</dbReference>
<dbReference type="EMBL" id="OMKW01000001">
    <property type="protein sequence ID" value="SPF28203.1"/>
    <property type="molecule type" value="Genomic_DNA"/>
</dbReference>
<proteinExistence type="predicted"/>
<protein>
    <submittedName>
        <fullName evidence="2">Uncharacterized protein</fullName>
    </submittedName>
</protein>
<dbReference type="Proteomes" id="UP000244932">
    <property type="component" value="Unassembled WGS sequence"/>
</dbReference>
<dbReference type="AlphaFoldDB" id="A0A2R8A7J6"/>
<dbReference type="CDD" id="cd13568">
    <property type="entry name" value="PBP2_TAXI_TRAP_like_3"/>
    <property type="match status" value="1"/>
</dbReference>
<organism evidence="2 3">
    <name type="scientific">Pontivivens insulae</name>
    <dbReference type="NCBI Taxonomy" id="1639689"/>
    <lineage>
        <taxon>Bacteria</taxon>
        <taxon>Pseudomonadati</taxon>
        <taxon>Pseudomonadota</taxon>
        <taxon>Alphaproteobacteria</taxon>
        <taxon>Rhodobacterales</taxon>
        <taxon>Paracoccaceae</taxon>
        <taxon>Pontivivens</taxon>
    </lineage>
</organism>
<feature type="signal peptide" evidence="1">
    <location>
        <begin position="1"/>
        <end position="22"/>
    </location>
</feature>
<dbReference type="PANTHER" id="PTHR42941:SF1">
    <property type="entry name" value="SLL1037 PROTEIN"/>
    <property type="match status" value="1"/>
</dbReference>
<gene>
    <name evidence="2" type="ORF">POI8812_00501</name>
</gene>
<accession>A0A2R8A7J6</accession>
<evidence type="ECO:0000256" key="1">
    <source>
        <dbReference type="SAM" id="SignalP"/>
    </source>
</evidence>
<dbReference type="RefSeq" id="WP_108780931.1">
    <property type="nucleotide sequence ID" value="NZ_OMKW01000001.1"/>
</dbReference>
<keyword evidence="3" id="KW-1185">Reference proteome</keyword>
<evidence type="ECO:0000313" key="2">
    <source>
        <dbReference type="EMBL" id="SPF28203.1"/>
    </source>
</evidence>
<dbReference type="OrthoDB" id="9776669at2"/>
<sequence length="319" mass="33626">MRLSTVGASALAAMSVMGGAHAQDISIVTGSEAGVYFVVGNTVADIVNSHSTDLNVTSSTSGGSIANIESLRVGEADFGVAQSDWQFHAINGSARFEGNGFDDLRAVFSVHGEPFTLLARADSGIETFDDLRGKRVNLGNPGSGQRGTAEVLLDAYGWAATDFALAAELTGDEQGPALCAGELDAIFFVAGHPNNSIHEGTAFCDSQLVPVQGPEVAALIAANPFYTDAIVPRGYYASGNQIDTPSFGVRATFVTSATQPDDVVYEIVRTVFENFDAFRYAHPAFELLDPQSMATDGLSAPLHPGAARYYREQGWISES</sequence>
<name>A0A2R8A7J6_9RHOB</name>
<dbReference type="PANTHER" id="PTHR42941">
    <property type="entry name" value="SLL1037 PROTEIN"/>
    <property type="match status" value="1"/>
</dbReference>
<keyword evidence="1" id="KW-0732">Signal</keyword>
<dbReference type="InterPro" id="IPR011852">
    <property type="entry name" value="TRAP_TAXI"/>
</dbReference>
<dbReference type="Pfam" id="PF16868">
    <property type="entry name" value="NMT1_3"/>
    <property type="match status" value="1"/>
</dbReference>
<dbReference type="SUPFAM" id="SSF53850">
    <property type="entry name" value="Periplasmic binding protein-like II"/>
    <property type="match status" value="1"/>
</dbReference>